<feature type="coiled-coil region" evidence="4">
    <location>
        <begin position="271"/>
        <end position="355"/>
    </location>
</feature>
<dbReference type="InterPro" id="IPR027417">
    <property type="entry name" value="P-loop_NTPase"/>
</dbReference>
<evidence type="ECO:0000256" key="4">
    <source>
        <dbReference type="SAM" id="Coils"/>
    </source>
</evidence>
<dbReference type="SUPFAM" id="SSF52540">
    <property type="entry name" value="P-loop containing nucleoside triphosphate hydrolases"/>
    <property type="match status" value="1"/>
</dbReference>
<evidence type="ECO:0000256" key="1">
    <source>
        <dbReference type="ARBA" id="ARBA00006930"/>
    </source>
</evidence>
<feature type="domain" description="Rad50/SbcC-type AAA" evidence="5">
    <location>
        <begin position="10"/>
        <end position="239"/>
    </location>
</feature>
<dbReference type="Gene3D" id="3.40.50.300">
    <property type="entry name" value="P-loop containing nucleotide triphosphate hydrolases"/>
    <property type="match status" value="1"/>
</dbReference>
<dbReference type="GO" id="GO:0016887">
    <property type="term" value="F:ATP hydrolysis activity"/>
    <property type="evidence" value="ECO:0007669"/>
    <property type="project" value="InterPro"/>
</dbReference>
<reference evidence="6" key="1">
    <citation type="submission" date="2022-05" db="EMBL/GenBank/DDBJ databases">
        <title>Novel bacterial taxa in a minimal lignocellulolytic consortium and its capacity to transform plastics disclosed by genome-resolved metagenomics.</title>
        <authorList>
            <person name="Rodriguez C.A.D."/>
            <person name="Diaz-Garcia L."/>
            <person name="Herrera K."/>
            <person name="Tarazona N.A."/>
            <person name="Sproer C."/>
            <person name="Overmann J."/>
            <person name="Jimenez D.J."/>
        </authorList>
    </citation>
    <scope>NUCLEOTIDE SEQUENCE</scope>
    <source>
        <strain evidence="6">MAG5</strain>
    </source>
</reference>
<comment type="similarity">
    <text evidence="1">Belongs to the SMC family. SbcC subfamily.</text>
</comment>
<organism evidence="6 7">
    <name type="scientific">Candidatus Pristimantibacillus lignocellulolyticus</name>
    <dbReference type="NCBI Taxonomy" id="2994561"/>
    <lineage>
        <taxon>Bacteria</taxon>
        <taxon>Bacillati</taxon>
        <taxon>Bacillota</taxon>
        <taxon>Bacilli</taxon>
        <taxon>Bacillales</taxon>
        <taxon>Paenibacillaceae</taxon>
        <taxon>Candidatus Pristimantibacillus</taxon>
    </lineage>
</organism>
<comment type="subunit">
    <text evidence="2">Heterodimer of SbcC and SbcD.</text>
</comment>
<evidence type="ECO:0000256" key="2">
    <source>
        <dbReference type="ARBA" id="ARBA00011322"/>
    </source>
</evidence>
<protein>
    <recommendedName>
        <fullName evidence="3">Nuclease SbcCD subunit C</fullName>
    </recommendedName>
</protein>
<dbReference type="GO" id="GO:0006302">
    <property type="term" value="P:double-strand break repair"/>
    <property type="evidence" value="ECO:0007669"/>
    <property type="project" value="InterPro"/>
</dbReference>
<keyword evidence="4" id="KW-0175">Coiled coil</keyword>
<accession>A0A9J6ZEP6</accession>
<evidence type="ECO:0000313" key="6">
    <source>
        <dbReference type="EMBL" id="URN94524.1"/>
    </source>
</evidence>
<evidence type="ECO:0000259" key="5">
    <source>
        <dbReference type="Pfam" id="PF13476"/>
    </source>
</evidence>
<proteinExistence type="inferred from homology"/>
<dbReference type="EMBL" id="CP097899">
    <property type="protein sequence ID" value="URN94524.1"/>
    <property type="molecule type" value="Genomic_DNA"/>
</dbReference>
<evidence type="ECO:0000313" key="7">
    <source>
        <dbReference type="Proteomes" id="UP001056756"/>
    </source>
</evidence>
<dbReference type="PANTHER" id="PTHR32114">
    <property type="entry name" value="ABC TRANSPORTER ABCH.3"/>
    <property type="match status" value="1"/>
</dbReference>
<name>A0A9J6ZEP6_9BACL</name>
<dbReference type="InterPro" id="IPR038729">
    <property type="entry name" value="Rad50/SbcC_AAA"/>
</dbReference>
<dbReference type="PANTHER" id="PTHR32114:SF2">
    <property type="entry name" value="ABC TRANSPORTER ABCH.3"/>
    <property type="match status" value="1"/>
</dbReference>
<dbReference type="Pfam" id="PF13476">
    <property type="entry name" value="AAA_23"/>
    <property type="match status" value="1"/>
</dbReference>
<sequence length="693" mass="78166">MAKVIKLIELILTNFKGVQAFTLKADCNDLNIYGDNAAGKTTLFDAFSWVLFGKDSQGNDSPGKWIKTLDANGEVIHKLNHTVEGVLDIDGNKLSLKKVFKEKWTRPRGTTNEVFSGHTTDYFINSVEHKEGEYIKEIASIIDEELFKLITNPSHFNEKLDVKKRREVLFKLFGDVTDDDVIQLKPSLSIVKQILNSNAPSEVQEQLKKDASALDKQIKDIPVQIKEQQDSIFGTAGGVDAATLDKQITQLRADISVKQLELVRVENGGAVADLNKQKLELQNEQLELRNQLKQVTSGDADKLRDRLSKLNNRYTEVQSISDRLNSQVASKTRRIAELEVTLTDLRQKRTNTRELTFQEQHIDTNCPTCNQSLPQDQIEQAHQALLEQFNLNKSKQLEEITTKGVAAKNESEALQAGIAQLQQEISTNEEGLSKLNIEIVRVKAELDQQSNSVVDYEQNEQYQALQQQINAVESDISSSLAESTTALDSIKIALYNMQQQLTKLEQDKASLSVAERARGRIDELKDSEKVLAKQYEDKQYQLSLISDFISTKAELVERRVNEKFPNVRFRLFERQVNGELKDTCETLYGANLVPYNGGLNRAAQMNAGLEVIKVLSEHYEVVAPIFIDNAEAATKIASTQGQQIKLIVSERDKWLWHAGSVIERSPEIEVPNIEVELAEIKPSSEQIEQEELF</sequence>
<dbReference type="AlphaFoldDB" id="A0A9J6ZEP6"/>
<feature type="coiled-coil region" evidence="4">
    <location>
        <begin position="418"/>
        <end position="534"/>
    </location>
</feature>
<dbReference type="KEGG" id="plig:NAG76_22350"/>
<evidence type="ECO:0000256" key="3">
    <source>
        <dbReference type="ARBA" id="ARBA00013368"/>
    </source>
</evidence>
<dbReference type="Proteomes" id="UP001056756">
    <property type="component" value="Chromosome"/>
</dbReference>
<gene>
    <name evidence="6" type="ORF">NAG76_22350</name>
</gene>